<keyword evidence="4" id="KW-0804">Transcription</keyword>
<feature type="domain" description="RNA polymerase sigma factor 70 region 4 type 2" evidence="6">
    <location>
        <begin position="133"/>
        <end position="183"/>
    </location>
</feature>
<keyword evidence="2" id="KW-0805">Transcription regulation</keyword>
<evidence type="ECO:0000313" key="9">
    <source>
        <dbReference type="Proteomes" id="UP001229955"/>
    </source>
</evidence>
<evidence type="ECO:0000256" key="4">
    <source>
        <dbReference type="ARBA" id="ARBA00023163"/>
    </source>
</evidence>
<gene>
    <name evidence="7" type="ORF">Strain138_002554</name>
    <name evidence="8" type="ORF">Strain318_002554</name>
</gene>
<dbReference type="NCBIfam" id="TIGR02937">
    <property type="entry name" value="sigma70-ECF"/>
    <property type="match status" value="1"/>
</dbReference>
<protein>
    <submittedName>
        <fullName evidence="7">RNA polymerase sigma factor</fullName>
    </submittedName>
</protein>
<dbReference type="InterPro" id="IPR013249">
    <property type="entry name" value="RNA_pol_sigma70_r4_t2"/>
</dbReference>
<dbReference type="InterPro" id="IPR039425">
    <property type="entry name" value="RNA_pol_sigma-70-like"/>
</dbReference>
<evidence type="ECO:0000313" key="7">
    <source>
        <dbReference type="EMBL" id="WKW13237.1"/>
    </source>
</evidence>
<reference evidence="7" key="1">
    <citation type="submission" date="2023-07" db="EMBL/GenBank/DDBJ databases">
        <authorList>
            <person name="Haufschild T."/>
            <person name="Kallscheuer N."/>
            <person name="Hammer J."/>
            <person name="Kohn T."/>
            <person name="Kabuu M."/>
            <person name="Jogler M."/>
            <person name="Wohfarth N."/>
            <person name="Heuer A."/>
            <person name="Rohde M."/>
            <person name="van Teeseling M.C.F."/>
            <person name="Jogler C."/>
        </authorList>
    </citation>
    <scope>NUCLEOTIDE SEQUENCE</scope>
    <source>
        <strain evidence="7">Strain 138</strain>
        <strain evidence="8">Strain 318</strain>
    </source>
</reference>
<sequence>MTLPLTLPTAPSQPSGPADDVALAASGDRRAFERIYRTHVDRVFSICCRMVGDRAKAEELTQDVFVRCWEKLGTFRGQSAFSTWLHRLAVNVVLNDREAEGRRRSKHDDGIEDMDAISTADVRPLPVPGLSLDLEAAIAALPAGARKVFVLHDVEGYTHEEIGTMLGVTAGGCKAQLHRARMLLRRMLTR</sequence>
<dbReference type="GO" id="GO:0016987">
    <property type="term" value="F:sigma factor activity"/>
    <property type="evidence" value="ECO:0007669"/>
    <property type="project" value="UniProtKB-KW"/>
</dbReference>
<organism evidence="7">
    <name type="scientific">Pseudogemmatithrix spongiicola</name>
    <dbReference type="NCBI Taxonomy" id="3062599"/>
    <lineage>
        <taxon>Bacteria</taxon>
        <taxon>Pseudomonadati</taxon>
        <taxon>Gemmatimonadota</taxon>
        <taxon>Gemmatimonadia</taxon>
        <taxon>Gemmatimonadales</taxon>
        <taxon>Gemmatimonadaceae</taxon>
        <taxon>Pseudogemmatithrix</taxon>
    </lineage>
</organism>
<evidence type="ECO:0000256" key="3">
    <source>
        <dbReference type="ARBA" id="ARBA00023082"/>
    </source>
</evidence>
<comment type="similarity">
    <text evidence="1">Belongs to the sigma-70 factor family. ECF subfamily.</text>
</comment>
<dbReference type="Gene3D" id="1.10.10.10">
    <property type="entry name" value="Winged helix-like DNA-binding domain superfamily/Winged helix DNA-binding domain"/>
    <property type="match status" value="1"/>
</dbReference>
<dbReference type="SUPFAM" id="SSF88659">
    <property type="entry name" value="Sigma3 and sigma4 domains of RNA polymerase sigma factors"/>
    <property type="match status" value="1"/>
</dbReference>
<evidence type="ECO:0000259" key="6">
    <source>
        <dbReference type="Pfam" id="PF08281"/>
    </source>
</evidence>
<dbReference type="CDD" id="cd06171">
    <property type="entry name" value="Sigma70_r4"/>
    <property type="match status" value="1"/>
</dbReference>
<keyword evidence="9" id="KW-1185">Reference proteome</keyword>
<dbReference type="InterPro" id="IPR013324">
    <property type="entry name" value="RNA_pol_sigma_r3/r4-like"/>
</dbReference>
<dbReference type="GO" id="GO:0006352">
    <property type="term" value="P:DNA-templated transcription initiation"/>
    <property type="evidence" value="ECO:0007669"/>
    <property type="project" value="InterPro"/>
</dbReference>
<dbReference type="RefSeq" id="WP_367886097.1">
    <property type="nucleotide sequence ID" value="NZ_CP130612.1"/>
</dbReference>
<accession>A0AA49JWB1</accession>
<dbReference type="InterPro" id="IPR014284">
    <property type="entry name" value="RNA_pol_sigma-70_dom"/>
</dbReference>
<dbReference type="Gene3D" id="1.10.1740.10">
    <property type="match status" value="1"/>
</dbReference>
<evidence type="ECO:0000256" key="1">
    <source>
        <dbReference type="ARBA" id="ARBA00010641"/>
    </source>
</evidence>
<accession>A0AA49K283</accession>
<name>A0AA49JWB1_9BACT</name>
<dbReference type="Pfam" id="PF04542">
    <property type="entry name" value="Sigma70_r2"/>
    <property type="match status" value="1"/>
</dbReference>
<dbReference type="PANTHER" id="PTHR43133">
    <property type="entry name" value="RNA POLYMERASE ECF-TYPE SIGMA FACTO"/>
    <property type="match status" value="1"/>
</dbReference>
<dbReference type="PANTHER" id="PTHR43133:SF46">
    <property type="entry name" value="RNA POLYMERASE SIGMA-70 FACTOR ECF SUBFAMILY"/>
    <property type="match status" value="1"/>
</dbReference>
<evidence type="ECO:0000256" key="2">
    <source>
        <dbReference type="ARBA" id="ARBA00023015"/>
    </source>
</evidence>
<keyword evidence="3" id="KW-0731">Sigma factor</keyword>
<evidence type="ECO:0000259" key="5">
    <source>
        <dbReference type="Pfam" id="PF04542"/>
    </source>
</evidence>
<dbReference type="KEGG" id="pspc:Strain318_002554"/>
<dbReference type="InterPro" id="IPR007627">
    <property type="entry name" value="RNA_pol_sigma70_r2"/>
</dbReference>
<dbReference type="EMBL" id="CP130612">
    <property type="protein sequence ID" value="WKW13237.1"/>
    <property type="molecule type" value="Genomic_DNA"/>
</dbReference>
<dbReference type="Proteomes" id="UP001229955">
    <property type="component" value="Chromosome"/>
</dbReference>
<dbReference type="AlphaFoldDB" id="A0AA49JWB1"/>
<proteinExistence type="inferred from homology"/>
<evidence type="ECO:0000313" key="8">
    <source>
        <dbReference type="EMBL" id="WKW16144.1"/>
    </source>
</evidence>
<dbReference type="Pfam" id="PF08281">
    <property type="entry name" value="Sigma70_r4_2"/>
    <property type="match status" value="1"/>
</dbReference>
<dbReference type="InterPro" id="IPR013325">
    <property type="entry name" value="RNA_pol_sigma_r2"/>
</dbReference>
<dbReference type="SUPFAM" id="SSF88946">
    <property type="entry name" value="Sigma2 domain of RNA polymerase sigma factors"/>
    <property type="match status" value="1"/>
</dbReference>
<dbReference type="GO" id="GO:0003677">
    <property type="term" value="F:DNA binding"/>
    <property type="evidence" value="ECO:0007669"/>
    <property type="project" value="InterPro"/>
</dbReference>
<dbReference type="EMBL" id="CP130613">
    <property type="protein sequence ID" value="WKW16144.1"/>
    <property type="molecule type" value="Genomic_DNA"/>
</dbReference>
<dbReference type="InterPro" id="IPR036388">
    <property type="entry name" value="WH-like_DNA-bd_sf"/>
</dbReference>
<feature type="domain" description="RNA polymerase sigma-70 region 2" evidence="5">
    <location>
        <begin position="35"/>
        <end position="102"/>
    </location>
</feature>